<evidence type="ECO:0000313" key="2">
    <source>
        <dbReference type="EMBL" id="ETN03642.1"/>
    </source>
</evidence>
<organism evidence="2 3">
    <name type="scientific">Phytophthora nicotianae (strain INRA-310)</name>
    <name type="common">Phytophthora parasitica</name>
    <dbReference type="NCBI Taxonomy" id="761204"/>
    <lineage>
        <taxon>Eukaryota</taxon>
        <taxon>Sar</taxon>
        <taxon>Stramenopiles</taxon>
        <taxon>Oomycota</taxon>
        <taxon>Peronosporomycetes</taxon>
        <taxon>Peronosporales</taxon>
        <taxon>Peronosporaceae</taxon>
        <taxon>Phytophthora</taxon>
    </lineage>
</organism>
<reference evidence="2 3" key="2">
    <citation type="submission" date="2013-11" db="EMBL/GenBank/DDBJ databases">
        <title>The Genome Sequence of Phytophthora parasitica INRA-310.</title>
        <authorList>
            <consortium name="The Broad Institute Genomics Platform"/>
            <person name="Russ C."/>
            <person name="Tyler B."/>
            <person name="Panabieres F."/>
            <person name="Shan W."/>
            <person name="Tripathy S."/>
            <person name="Grunwald N."/>
            <person name="Machado M."/>
            <person name="Johnson C.S."/>
            <person name="Arredondo F."/>
            <person name="Hong C."/>
            <person name="Coffey M."/>
            <person name="Young S.K."/>
            <person name="Zeng Q."/>
            <person name="Gargeya S."/>
            <person name="Fitzgerald M."/>
            <person name="Abouelleil A."/>
            <person name="Alvarado L."/>
            <person name="Chapman S.B."/>
            <person name="Gainer-Dewar J."/>
            <person name="Goldberg J."/>
            <person name="Griggs A."/>
            <person name="Gujja S."/>
            <person name="Hansen M."/>
            <person name="Howarth C."/>
            <person name="Imamovic A."/>
            <person name="Ireland A."/>
            <person name="Larimer J."/>
            <person name="McCowan C."/>
            <person name="Murphy C."/>
            <person name="Pearson M."/>
            <person name="Poon T.W."/>
            <person name="Priest M."/>
            <person name="Roberts A."/>
            <person name="Saif S."/>
            <person name="Shea T."/>
            <person name="Sykes S."/>
            <person name="Wortman J."/>
            <person name="Nusbaum C."/>
            <person name="Birren B."/>
        </authorList>
    </citation>
    <scope>NUCLEOTIDE SEQUENCE [LARGE SCALE GENOMIC DNA]</scope>
    <source>
        <strain evidence="2 3">INRA-310</strain>
    </source>
</reference>
<dbReference type="EMBL" id="KI669610">
    <property type="protein sequence ID" value="ETN03642.1"/>
    <property type="molecule type" value="Genomic_DNA"/>
</dbReference>
<dbReference type="GeneID" id="20192363"/>
<name>W2PRT5_PHYN3</name>
<gene>
    <name evidence="2" type="ORF">PPTG_23764</name>
</gene>
<proteinExistence type="predicted"/>
<dbReference type="Proteomes" id="UP000018817">
    <property type="component" value="Unassembled WGS sequence"/>
</dbReference>
<sequence>MTTLADSGRHGRDWRKHAVFHPITNTTPSPIQLERKRHRNRGRGAPVFRTEVHTTEKRKENAGAAHACLGRPQAGGGGALRNEQQSDSSRDTPRTFNKVR</sequence>
<dbReference type="VEuPathDB" id="FungiDB:PPTG_23764"/>
<dbReference type="AlphaFoldDB" id="W2PRT5"/>
<protein>
    <submittedName>
        <fullName evidence="2">Uncharacterized protein</fullName>
    </submittedName>
</protein>
<dbReference type="RefSeq" id="XP_008911126.1">
    <property type="nucleotide sequence ID" value="XM_008912878.1"/>
</dbReference>
<reference evidence="3" key="1">
    <citation type="submission" date="2011-12" db="EMBL/GenBank/DDBJ databases">
        <authorList>
            <consortium name="The Broad Institute Genome Sequencing Platform"/>
            <person name="Russ C."/>
            <person name="Tyler B."/>
            <person name="Panabieres F."/>
            <person name="Shan W."/>
            <person name="Tripathy S."/>
            <person name="Grunwald N."/>
            <person name="Machado M."/>
            <person name="Young S.K."/>
            <person name="Zeng Q."/>
            <person name="Gargeya S."/>
            <person name="Fitzgerald M."/>
            <person name="Haas B."/>
            <person name="Abouelleil A."/>
            <person name="Alvarado L."/>
            <person name="Arachchi H.M."/>
            <person name="Berlin A."/>
            <person name="Chapman S.B."/>
            <person name="Gearin G."/>
            <person name="Goldberg J."/>
            <person name="Griggs A."/>
            <person name="Gujja S."/>
            <person name="Hansen M."/>
            <person name="Heiman D."/>
            <person name="Howarth C."/>
            <person name="Larimer J."/>
            <person name="Lui A."/>
            <person name="MacDonald P.J.P."/>
            <person name="McCowen C."/>
            <person name="Montmayeur A."/>
            <person name="Murphy C."/>
            <person name="Neiman D."/>
            <person name="Pearson M."/>
            <person name="Priest M."/>
            <person name="Roberts A."/>
            <person name="Saif S."/>
            <person name="Shea T."/>
            <person name="Sisk P."/>
            <person name="Stolte C."/>
            <person name="Sykes S."/>
            <person name="Wortman J."/>
            <person name="Nusbaum C."/>
            <person name="Birren B."/>
        </authorList>
    </citation>
    <scope>NUCLEOTIDE SEQUENCE [LARGE SCALE GENOMIC DNA]</scope>
    <source>
        <strain evidence="3">INRA-310</strain>
    </source>
</reference>
<evidence type="ECO:0000313" key="3">
    <source>
        <dbReference type="Proteomes" id="UP000018817"/>
    </source>
</evidence>
<accession>W2PRT5</accession>
<evidence type="ECO:0000256" key="1">
    <source>
        <dbReference type="SAM" id="MobiDB-lite"/>
    </source>
</evidence>
<feature type="region of interest" description="Disordered" evidence="1">
    <location>
        <begin position="57"/>
        <end position="100"/>
    </location>
</feature>